<dbReference type="Proteomes" id="UP000619244">
    <property type="component" value="Unassembled WGS sequence"/>
</dbReference>
<name>A0A918NLA6_9ACTN</name>
<proteinExistence type="predicted"/>
<protein>
    <submittedName>
        <fullName evidence="1">Uncharacterized protein</fullName>
    </submittedName>
</protein>
<reference evidence="1" key="1">
    <citation type="journal article" date="2014" name="Int. J. Syst. Evol. Microbiol.">
        <title>Complete genome sequence of Corynebacterium casei LMG S-19264T (=DSM 44701T), isolated from a smear-ripened cheese.</title>
        <authorList>
            <consortium name="US DOE Joint Genome Institute (JGI-PGF)"/>
            <person name="Walter F."/>
            <person name="Albersmeier A."/>
            <person name="Kalinowski J."/>
            <person name="Ruckert C."/>
        </authorList>
    </citation>
    <scope>NUCLEOTIDE SEQUENCE</scope>
    <source>
        <strain evidence="1">JCM 4790</strain>
    </source>
</reference>
<sequence length="151" mass="16034">MTIAQHIAVIESLCSRDFPGEYGGPGAGGGGAGFHLVELACDDAPAAYGECGACADEDAAEQCEAWRDGLSERLTARWGEPRWIGLDGVLLRSFDPGEHIPEPWASFSAYVGNARLWRVGGTGRRLALGVTRPGEERAPRLVALVTETDPP</sequence>
<reference evidence="1" key="2">
    <citation type="submission" date="2020-09" db="EMBL/GenBank/DDBJ databases">
        <authorList>
            <person name="Sun Q."/>
            <person name="Ohkuma M."/>
        </authorList>
    </citation>
    <scope>NUCLEOTIDE SEQUENCE</scope>
    <source>
        <strain evidence="1">JCM 4790</strain>
    </source>
</reference>
<dbReference type="RefSeq" id="WP_190191260.1">
    <property type="nucleotide sequence ID" value="NZ_BMVU01000015.1"/>
</dbReference>
<dbReference type="EMBL" id="BMVU01000015">
    <property type="protein sequence ID" value="GGX78305.1"/>
    <property type="molecule type" value="Genomic_DNA"/>
</dbReference>
<evidence type="ECO:0000313" key="2">
    <source>
        <dbReference type="Proteomes" id="UP000619244"/>
    </source>
</evidence>
<accession>A0A918NLA6</accession>
<comment type="caution">
    <text evidence="1">The sequence shown here is derived from an EMBL/GenBank/DDBJ whole genome shotgun (WGS) entry which is preliminary data.</text>
</comment>
<gene>
    <name evidence="1" type="ORF">GCM10010358_35860</name>
</gene>
<organism evidence="1 2">
    <name type="scientific">Streptomyces minutiscleroticus</name>
    <dbReference type="NCBI Taxonomy" id="68238"/>
    <lineage>
        <taxon>Bacteria</taxon>
        <taxon>Bacillati</taxon>
        <taxon>Actinomycetota</taxon>
        <taxon>Actinomycetes</taxon>
        <taxon>Kitasatosporales</taxon>
        <taxon>Streptomycetaceae</taxon>
        <taxon>Streptomyces</taxon>
    </lineage>
</organism>
<dbReference type="AlphaFoldDB" id="A0A918NLA6"/>
<evidence type="ECO:0000313" key="1">
    <source>
        <dbReference type="EMBL" id="GGX78305.1"/>
    </source>
</evidence>
<keyword evidence="2" id="KW-1185">Reference proteome</keyword>